<dbReference type="GO" id="GO:0046872">
    <property type="term" value="F:metal ion binding"/>
    <property type="evidence" value="ECO:0007669"/>
    <property type="project" value="UniProtKB-KW"/>
</dbReference>
<dbReference type="GO" id="GO:0006508">
    <property type="term" value="P:proteolysis"/>
    <property type="evidence" value="ECO:0007669"/>
    <property type="project" value="UniProtKB-KW"/>
</dbReference>
<dbReference type="AlphaFoldDB" id="A0A0G0Z5C0"/>
<dbReference type="GO" id="GO:0004239">
    <property type="term" value="F:initiator methionyl aminopeptidase activity"/>
    <property type="evidence" value="ECO:0007669"/>
    <property type="project" value="UniProtKB-EC"/>
</dbReference>
<gene>
    <name evidence="8" type="ORF">UV05_C0017G0003</name>
</gene>
<proteinExistence type="inferred from homology"/>
<dbReference type="PATRIC" id="fig|1618341.3.peg.340"/>
<protein>
    <recommendedName>
        <fullName evidence="6">Methionine aminopeptidase</fullName>
        <ecNumber evidence="6">3.4.11.18</ecNumber>
    </recommendedName>
</protein>
<feature type="domain" description="Peptidase M24" evidence="7">
    <location>
        <begin position="1"/>
        <end position="228"/>
    </location>
</feature>
<dbReference type="CDD" id="cd01086">
    <property type="entry name" value="MetAP1"/>
    <property type="match status" value="1"/>
</dbReference>
<comment type="function">
    <text evidence="1">Removes the N-terminal methionine from nascent proteins. The N-terminal methionine is often cleaved when the second residue in the primary sequence is small and uncharged (Met-Ala-, Cys, Gly, Pro, Ser, Thr, or Val). Requires deformylation of the N(alpha)-formylated initiator methionine before it can be hydrolyzed.</text>
</comment>
<accession>A0A0G0Z5C0</accession>
<dbReference type="EC" id="3.4.11.18" evidence="6"/>
<dbReference type="PANTHER" id="PTHR43330:SF27">
    <property type="entry name" value="METHIONINE AMINOPEPTIDASE"/>
    <property type="match status" value="1"/>
</dbReference>
<keyword evidence="3 6" id="KW-0645">Protease</keyword>
<comment type="catalytic activity">
    <reaction evidence="6">
        <text>Release of N-terminal amino acids, preferentially methionine, from peptides and arylamides.</text>
        <dbReference type="EC" id="3.4.11.18"/>
    </reaction>
</comment>
<evidence type="ECO:0000256" key="5">
    <source>
        <dbReference type="ARBA" id="ARBA00022801"/>
    </source>
</evidence>
<dbReference type="Proteomes" id="UP000034875">
    <property type="component" value="Unassembled WGS sequence"/>
</dbReference>
<evidence type="ECO:0000313" key="9">
    <source>
        <dbReference type="Proteomes" id="UP000034875"/>
    </source>
</evidence>
<dbReference type="EMBL" id="LCCZ01000017">
    <property type="protein sequence ID" value="KKS43894.1"/>
    <property type="molecule type" value="Genomic_DNA"/>
</dbReference>
<name>A0A0G0Z5C0_9BACT</name>
<dbReference type="SUPFAM" id="SSF55920">
    <property type="entry name" value="Creatinase/aminopeptidase"/>
    <property type="match status" value="1"/>
</dbReference>
<dbReference type="Pfam" id="PF00557">
    <property type="entry name" value="Peptidase_M24"/>
    <property type="match status" value="1"/>
</dbReference>
<evidence type="ECO:0000256" key="4">
    <source>
        <dbReference type="ARBA" id="ARBA00022723"/>
    </source>
</evidence>
<keyword evidence="4 6" id="KW-0479">Metal-binding</keyword>
<evidence type="ECO:0000256" key="6">
    <source>
        <dbReference type="RuleBase" id="RU003653"/>
    </source>
</evidence>
<reference evidence="8 9" key="1">
    <citation type="journal article" date="2015" name="Nature">
        <title>rRNA introns, odd ribosomes, and small enigmatic genomes across a large radiation of phyla.</title>
        <authorList>
            <person name="Brown C.T."/>
            <person name="Hug L.A."/>
            <person name="Thomas B.C."/>
            <person name="Sharon I."/>
            <person name="Castelle C.J."/>
            <person name="Singh A."/>
            <person name="Wilkins M.J."/>
            <person name="Williams K.H."/>
            <person name="Banfield J.F."/>
        </authorList>
    </citation>
    <scope>NUCLEOTIDE SEQUENCE [LARGE SCALE GENOMIC DNA]</scope>
</reference>
<dbReference type="Gene3D" id="3.90.230.10">
    <property type="entry name" value="Creatinase/methionine aminopeptidase superfamily"/>
    <property type="match status" value="1"/>
</dbReference>
<comment type="similarity">
    <text evidence="6">Belongs to the peptidase M24A family.</text>
</comment>
<evidence type="ECO:0000259" key="7">
    <source>
        <dbReference type="Pfam" id="PF00557"/>
    </source>
</evidence>
<evidence type="ECO:0000256" key="2">
    <source>
        <dbReference type="ARBA" id="ARBA00022438"/>
    </source>
</evidence>
<comment type="caution">
    <text evidence="8">The sequence shown here is derived from an EMBL/GenBank/DDBJ whole genome shotgun (WGS) entry which is preliminary data.</text>
</comment>
<dbReference type="InterPro" id="IPR000994">
    <property type="entry name" value="Pept_M24"/>
</dbReference>
<evidence type="ECO:0000256" key="3">
    <source>
        <dbReference type="ARBA" id="ARBA00022670"/>
    </source>
</evidence>
<comment type="cofactor">
    <cofactor evidence="6">
        <name>Co(2+)</name>
        <dbReference type="ChEBI" id="CHEBI:48828"/>
    </cofactor>
    <cofactor evidence="6">
        <name>Zn(2+)</name>
        <dbReference type="ChEBI" id="CHEBI:29105"/>
    </cofactor>
    <cofactor evidence="6">
        <name>Mn(2+)</name>
        <dbReference type="ChEBI" id="CHEBI:29035"/>
    </cofactor>
    <cofactor evidence="6">
        <name>Fe(2+)</name>
        <dbReference type="ChEBI" id="CHEBI:29033"/>
    </cofactor>
    <text evidence="6">Binds 2 divalent metal cations per subunit. Has a high-affinity and a low affinity metal-binding site. The true nature of the physiological cofactor is under debate. The enzyme is active with cobalt, zinc, manganese or divalent iron ions.</text>
</comment>
<keyword evidence="5" id="KW-0378">Hydrolase</keyword>
<dbReference type="NCBIfam" id="TIGR00500">
    <property type="entry name" value="met_pdase_I"/>
    <property type="match status" value="1"/>
</dbReference>
<evidence type="ECO:0000313" key="8">
    <source>
        <dbReference type="EMBL" id="KKS43894.1"/>
    </source>
</evidence>
<dbReference type="PRINTS" id="PR00599">
    <property type="entry name" value="MAPEPTIDASE"/>
</dbReference>
<dbReference type="GO" id="GO:0005829">
    <property type="term" value="C:cytosol"/>
    <property type="evidence" value="ECO:0007669"/>
    <property type="project" value="TreeGrafter"/>
</dbReference>
<dbReference type="InterPro" id="IPR001714">
    <property type="entry name" value="Pept_M24_MAP"/>
</dbReference>
<dbReference type="InterPro" id="IPR002467">
    <property type="entry name" value="Pept_M24A_MAP1"/>
</dbReference>
<evidence type="ECO:0000256" key="1">
    <source>
        <dbReference type="ARBA" id="ARBA00002521"/>
    </source>
</evidence>
<dbReference type="InterPro" id="IPR036005">
    <property type="entry name" value="Creatinase/aminopeptidase-like"/>
</dbReference>
<dbReference type="GO" id="GO:0070006">
    <property type="term" value="F:metalloaminopeptidase activity"/>
    <property type="evidence" value="ECO:0007669"/>
    <property type="project" value="InterPro"/>
</dbReference>
<dbReference type="PANTHER" id="PTHR43330">
    <property type="entry name" value="METHIONINE AMINOPEPTIDASE"/>
    <property type="match status" value="1"/>
</dbReference>
<sequence length="236" mass="25181">MRKGGKILAAVLKELQEISQTGVTGDKLDEKARQLIKAGAGQPAFLGYRGFPAAICLSLNDEVLHGIPFGKRLKKGDLVTIDAGVLYEEIYTDAAVSFCVGAEKDLQKEKFLAVGKEALEQAIASAVEGGRVGDISNCIQTIIERNSFSVVRDYCGHGVGFSLHEGPSIPCFGQAGQGERLKNGQTLAIEVMYVQGQADLAILPDGWTAITIDKSLGAVFEQTILVTDQSPEILTL</sequence>
<keyword evidence="2 6" id="KW-0031">Aminopeptidase</keyword>
<organism evidence="8 9">
    <name type="scientific">candidate division CPR1 bacterium GW2011_GWA2_42_17</name>
    <dbReference type="NCBI Taxonomy" id="1618341"/>
    <lineage>
        <taxon>Bacteria</taxon>
        <taxon>candidate division CPR1</taxon>
    </lineage>
</organism>